<evidence type="ECO:0000259" key="1">
    <source>
        <dbReference type="Pfam" id="PF00501"/>
    </source>
</evidence>
<accession>A0ABT7YCZ7</accession>
<feature type="domain" description="AMP-dependent synthetase/ligase" evidence="1">
    <location>
        <begin position="8"/>
        <end position="360"/>
    </location>
</feature>
<gene>
    <name evidence="3" type="ORF">QVH07_09555</name>
</gene>
<keyword evidence="4" id="KW-1185">Reference proteome</keyword>
<dbReference type="InterPro" id="IPR042099">
    <property type="entry name" value="ANL_N_sf"/>
</dbReference>
<evidence type="ECO:0000259" key="2">
    <source>
        <dbReference type="Pfam" id="PF13193"/>
    </source>
</evidence>
<feature type="domain" description="AMP-binding enzyme C-terminal" evidence="2">
    <location>
        <begin position="419"/>
        <end position="491"/>
    </location>
</feature>
<dbReference type="InterPro" id="IPR020845">
    <property type="entry name" value="AMP-binding_CS"/>
</dbReference>
<dbReference type="NCBIfam" id="TIGR01733">
    <property type="entry name" value="AA-adenyl-dom"/>
    <property type="match status" value="1"/>
</dbReference>
<sequence length="503" mass="55949">MSELLTAGARKNPDKIAFKSSSGEITYSELDRKTNQIANWLLANKVSKGERVGILIDKNIYTAYGLYGILKTGAVIVALDPAQPANKLKAIIKDCGIKVVLSIPSHQKTLDEISSPELLVLGSNEEISWEEVFSAYSSEALKVAISPQDNAYIIYTSGSTGEPKGIVHTHESGLAYARQSSKLYEVKENDVIGNVASLHFDQSTFGYFSAIYACCTTYVFSQSELIMLGSFCEAVRKNEITILYSVPSLFISLIRGGFDLDFPSVRWIKYGGESFPPALVNELLKKAPRAKISNVYGPAEVNQCTYFTIEKPVDEKAEIPIGTVWDNTEFLLLDTENNPVAKGVKGELLISSITMMTGYWNNESLNKKSFYLHNNNGEITKYYRTGDQAYLNEKGYLVFAGRIDRMVKINGYRVELGAVEHSLIRLPEIKDAAVFTTTKDGVKEICAAIVSNSESMDVKALKRKLMKVLPKQNVPKHILEMPSVPHSDNGKVHYRELEKQFRD</sequence>
<dbReference type="CDD" id="cd05930">
    <property type="entry name" value="A_NRPS"/>
    <property type="match status" value="1"/>
</dbReference>
<evidence type="ECO:0000313" key="4">
    <source>
        <dbReference type="Proteomes" id="UP001171916"/>
    </source>
</evidence>
<dbReference type="InterPro" id="IPR010071">
    <property type="entry name" value="AA_adenyl_dom"/>
</dbReference>
<dbReference type="PANTHER" id="PTHR45527">
    <property type="entry name" value="NONRIBOSOMAL PEPTIDE SYNTHETASE"/>
    <property type="match status" value="1"/>
</dbReference>
<dbReference type="RefSeq" id="WP_289999950.1">
    <property type="nucleotide sequence ID" value="NZ_JAUEPH010000004.1"/>
</dbReference>
<reference evidence="3" key="1">
    <citation type="submission" date="2023-06" db="EMBL/GenBank/DDBJ databases">
        <title>Robiginitalea aurantiacus sp. nov. and Algoriphagus sediminis sp. nov., isolated from coastal sediment.</title>
        <authorList>
            <person name="Zhou Z.Y."/>
            <person name="An J."/>
            <person name="Jia Y.W."/>
            <person name="Du Z.J."/>
        </authorList>
    </citation>
    <scope>NUCLEOTIDE SEQUENCE</scope>
    <source>
        <strain evidence="3">C2-7</strain>
    </source>
</reference>
<comment type="caution">
    <text evidence="3">The sequence shown here is derived from an EMBL/GenBank/DDBJ whole genome shotgun (WGS) entry which is preliminary data.</text>
</comment>
<evidence type="ECO:0000313" key="3">
    <source>
        <dbReference type="EMBL" id="MDN3204395.1"/>
    </source>
</evidence>
<dbReference type="PANTHER" id="PTHR45527:SF1">
    <property type="entry name" value="FATTY ACID SYNTHASE"/>
    <property type="match status" value="1"/>
</dbReference>
<dbReference type="Pfam" id="PF00501">
    <property type="entry name" value="AMP-binding"/>
    <property type="match status" value="1"/>
</dbReference>
<dbReference type="InterPro" id="IPR045851">
    <property type="entry name" value="AMP-bd_C_sf"/>
</dbReference>
<dbReference type="InterPro" id="IPR000873">
    <property type="entry name" value="AMP-dep_synth/lig_dom"/>
</dbReference>
<organism evidence="3 4">
    <name type="scientific">Algoriphagus sediminis</name>
    <dbReference type="NCBI Taxonomy" id="3057113"/>
    <lineage>
        <taxon>Bacteria</taxon>
        <taxon>Pseudomonadati</taxon>
        <taxon>Bacteroidota</taxon>
        <taxon>Cytophagia</taxon>
        <taxon>Cytophagales</taxon>
        <taxon>Cyclobacteriaceae</taxon>
        <taxon>Algoriphagus</taxon>
    </lineage>
</organism>
<name>A0ABT7YCZ7_9BACT</name>
<proteinExistence type="predicted"/>
<dbReference type="EMBL" id="JAUEPH010000004">
    <property type="protein sequence ID" value="MDN3204395.1"/>
    <property type="molecule type" value="Genomic_DNA"/>
</dbReference>
<dbReference type="Gene3D" id="3.40.50.12780">
    <property type="entry name" value="N-terminal domain of ligase-like"/>
    <property type="match status" value="1"/>
</dbReference>
<dbReference type="Pfam" id="PF13193">
    <property type="entry name" value="AMP-binding_C"/>
    <property type="match status" value="1"/>
</dbReference>
<dbReference type="PROSITE" id="PS00455">
    <property type="entry name" value="AMP_BINDING"/>
    <property type="match status" value="1"/>
</dbReference>
<dbReference type="SUPFAM" id="SSF56801">
    <property type="entry name" value="Acetyl-CoA synthetase-like"/>
    <property type="match status" value="1"/>
</dbReference>
<dbReference type="InterPro" id="IPR025110">
    <property type="entry name" value="AMP-bd_C"/>
</dbReference>
<protein>
    <submittedName>
        <fullName evidence="3">Amino acid adenylation domain-containing protein</fullName>
    </submittedName>
</protein>
<dbReference type="Proteomes" id="UP001171916">
    <property type="component" value="Unassembled WGS sequence"/>
</dbReference>
<dbReference type="Gene3D" id="3.30.300.30">
    <property type="match status" value="1"/>
</dbReference>